<evidence type="ECO:0000256" key="3">
    <source>
        <dbReference type="RuleBase" id="RU000363"/>
    </source>
</evidence>
<dbReference type="Gene3D" id="3.40.50.720">
    <property type="entry name" value="NAD(P)-binding Rossmann-like Domain"/>
    <property type="match status" value="1"/>
</dbReference>
<name>A0A8S1IZG3_9CHLO</name>
<comment type="caution">
    <text evidence="5">The sequence shown here is derived from an EMBL/GenBank/DDBJ whole genome shotgun (WGS) entry which is preliminary data.</text>
</comment>
<evidence type="ECO:0000259" key="4">
    <source>
        <dbReference type="SMART" id="SM00822"/>
    </source>
</evidence>
<evidence type="ECO:0000313" key="5">
    <source>
        <dbReference type="EMBL" id="CAD7699350.1"/>
    </source>
</evidence>
<dbReference type="InterPro" id="IPR036291">
    <property type="entry name" value="NAD(P)-bd_dom_sf"/>
</dbReference>
<gene>
    <name evidence="5" type="ORF">OSTQU699_LOCUS4709</name>
</gene>
<keyword evidence="6" id="KW-1185">Reference proteome</keyword>
<dbReference type="InterPro" id="IPR057326">
    <property type="entry name" value="KR_dom"/>
</dbReference>
<organism evidence="5 6">
    <name type="scientific">Ostreobium quekettii</name>
    <dbReference type="NCBI Taxonomy" id="121088"/>
    <lineage>
        <taxon>Eukaryota</taxon>
        <taxon>Viridiplantae</taxon>
        <taxon>Chlorophyta</taxon>
        <taxon>core chlorophytes</taxon>
        <taxon>Ulvophyceae</taxon>
        <taxon>TCBD clade</taxon>
        <taxon>Bryopsidales</taxon>
        <taxon>Ostreobineae</taxon>
        <taxon>Ostreobiaceae</taxon>
        <taxon>Ostreobium</taxon>
    </lineage>
</organism>
<dbReference type="PRINTS" id="PR00081">
    <property type="entry name" value="GDHRDH"/>
</dbReference>
<keyword evidence="2" id="KW-0560">Oxidoreductase</keyword>
<accession>A0A8S1IZG3</accession>
<dbReference type="Proteomes" id="UP000708148">
    <property type="component" value="Unassembled WGS sequence"/>
</dbReference>
<evidence type="ECO:0000256" key="2">
    <source>
        <dbReference type="ARBA" id="ARBA00023002"/>
    </source>
</evidence>
<proteinExistence type="inferred from homology"/>
<dbReference type="EMBL" id="CAJHUC010001001">
    <property type="protein sequence ID" value="CAD7699350.1"/>
    <property type="molecule type" value="Genomic_DNA"/>
</dbReference>
<evidence type="ECO:0000313" key="6">
    <source>
        <dbReference type="Proteomes" id="UP000708148"/>
    </source>
</evidence>
<dbReference type="CDD" id="cd05233">
    <property type="entry name" value="SDR_c"/>
    <property type="match status" value="1"/>
</dbReference>
<dbReference type="SMART" id="SM00822">
    <property type="entry name" value="PKS_KR"/>
    <property type="match status" value="1"/>
</dbReference>
<sequence>MLKGKWCLVTGGGRGIGRTIALALAKESASLALTARSLEQLESAAAECKAAGAPEVEVYTADVTDPKAMDGLAAKLLEKHGCVSVLVNNAGILANGMSALEGDPDEWEKMMVADLTTPMRLTRLLAPAMVERKDGAIINICSVLGVDPSSFAAAYCAAKFGLRGWSLSSHETLRRSNVKVVCINPGLVRTPLAGGMPGAVPEDMISPDDVAEACLLALRTSTKCVPTEITLRNAQNCGYMLYDPTELMMEKMAASQK</sequence>
<evidence type="ECO:0000256" key="1">
    <source>
        <dbReference type="ARBA" id="ARBA00006484"/>
    </source>
</evidence>
<dbReference type="PANTHER" id="PTHR44196:SF1">
    <property type="entry name" value="DEHYDROGENASE_REDUCTASE SDR FAMILY MEMBER 7B"/>
    <property type="match status" value="1"/>
</dbReference>
<feature type="domain" description="Ketoreductase" evidence="4">
    <location>
        <begin position="5"/>
        <end position="176"/>
    </location>
</feature>
<dbReference type="AlphaFoldDB" id="A0A8S1IZG3"/>
<dbReference type="InterPro" id="IPR002347">
    <property type="entry name" value="SDR_fam"/>
</dbReference>
<comment type="similarity">
    <text evidence="1 3">Belongs to the short-chain dehydrogenases/reductases (SDR) family.</text>
</comment>
<dbReference type="PIRSF" id="PIRSF000126">
    <property type="entry name" value="11-beta-HSD1"/>
    <property type="match status" value="1"/>
</dbReference>
<dbReference type="GO" id="GO:0016491">
    <property type="term" value="F:oxidoreductase activity"/>
    <property type="evidence" value="ECO:0007669"/>
    <property type="project" value="UniProtKB-KW"/>
</dbReference>
<protein>
    <recommendedName>
        <fullName evidence="4">Ketoreductase domain-containing protein</fullName>
    </recommendedName>
</protein>
<dbReference type="SUPFAM" id="SSF51735">
    <property type="entry name" value="NAD(P)-binding Rossmann-fold domains"/>
    <property type="match status" value="1"/>
</dbReference>
<dbReference type="Pfam" id="PF00106">
    <property type="entry name" value="adh_short"/>
    <property type="match status" value="1"/>
</dbReference>
<dbReference type="PANTHER" id="PTHR44196">
    <property type="entry name" value="DEHYDROGENASE/REDUCTASE SDR FAMILY MEMBER 7B"/>
    <property type="match status" value="1"/>
</dbReference>
<dbReference type="GO" id="GO:0016020">
    <property type="term" value="C:membrane"/>
    <property type="evidence" value="ECO:0007669"/>
    <property type="project" value="TreeGrafter"/>
</dbReference>
<dbReference type="OrthoDB" id="294295at2759"/>
<dbReference type="PRINTS" id="PR00080">
    <property type="entry name" value="SDRFAMILY"/>
</dbReference>
<reference evidence="5" key="1">
    <citation type="submission" date="2020-12" db="EMBL/GenBank/DDBJ databases">
        <authorList>
            <person name="Iha C."/>
        </authorList>
    </citation>
    <scope>NUCLEOTIDE SEQUENCE</scope>
</reference>